<sequence>MPLSGKADIDANNPEANKNSNISGRDDVIIPGDYINLSCDNGDDDDEKMSDSQGDNNRGNDEDATRDRVTNGEW</sequence>
<name>A0AAE8LZ86_9HYPO</name>
<evidence type="ECO:0000313" key="3">
    <source>
        <dbReference type="Proteomes" id="UP001187734"/>
    </source>
</evidence>
<accession>A0AAE8LZ86</accession>
<evidence type="ECO:0000313" key="2">
    <source>
        <dbReference type="EMBL" id="SPJ71336.1"/>
    </source>
</evidence>
<feature type="compositionally biased region" description="Polar residues" evidence="1">
    <location>
        <begin position="14"/>
        <end position="23"/>
    </location>
</feature>
<feature type="compositionally biased region" description="Basic and acidic residues" evidence="1">
    <location>
        <begin position="58"/>
        <end position="74"/>
    </location>
</feature>
<organism evidence="2 3">
    <name type="scientific">Fusarium torulosum</name>
    <dbReference type="NCBI Taxonomy" id="33205"/>
    <lineage>
        <taxon>Eukaryota</taxon>
        <taxon>Fungi</taxon>
        <taxon>Dikarya</taxon>
        <taxon>Ascomycota</taxon>
        <taxon>Pezizomycotina</taxon>
        <taxon>Sordariomycetes</taxon>
        <taxon>Hypocreomycetidae</taxon>
        <taxon>Hypocreales</taxon>
        <taxon>Nectriaceae</taxon>
        <taxon>Fusarium</taxon>
    </lineage>
</organism>
<evidence type="ECO:0000256" key="1">
    <source>
        <dbReference type="SAM" id="MobiDB-lite"/>
    </source>
</evidence>
<gene>
    <name evidence="2" type="ORF">FTOL_01064</name>
</gene>
<reference evidence="2" key="1">
    <citation type="submission" date="2018-03" db="EMBL/GenBank/DDBJ databases">
        <authorList>
            <person name="Guldener U."/>
        </authorList>
    </citation>
    <scope>NUCLEOTIDE SEQUENCE</scope>
</reference>
<protein>
    <submittedName>
        <fullName evidence="2">Uncharacterized protein</fullName>
    </submittedName>
</protein>
<keyword evidence="3" id="KW-1185">Reference proteome</keyword>
<feature type="region of interest" description="Disordered" evidence="1">
    <location>
        <begin position="1"/>
        <end position="74"/>
    </location>
</feature>
<dbReference type="EMBL" id="ONZP01000037">
    <property type="protein sequence ID" value="SPJ71336.1"/>
    <property type="molecule type" value="Genomic_DNA"/>
</dbReference>
<proteinExistence type="predicted"/>
<dbReference type="Proteomes" id="UP001187734">
    <property type="component" value="Unassembled WGS sequence"/>
</dbReference>
<dbReference type="AlphaFoldDB" id="A0AAE8LZ86"/>
<comment type="caution">
    <text evidence="2">The sequence shown here is derived from an EMBL/GenBank/DDBJ whole genome shotgun (WGS) entry which is preliminary data.</text>
</comment>